<sequence length="94" mass="11310">MMEVSDLVIFCRNPQFRRSLLHFCFSLFYFIFFIFCALHGIGRFSSILSKVAVWRSHAICHVIFLSYLKEIERNHFLHYLFISQRLHSNKLGKH</sequence>
<keyword evidence="1" id="KW-0472">Membrane</keyword>
<keyword evidence="1" id="KW-0812">Transmembrane</keyword>
<organism evidence="2 3">
    <name type="scientific">Canavalia gladiata</name>
    <name type="common">Sword bean</name>
    <name type="synonym">Dolichos gladiatus</name>
    <dbReference type="NCBI Taxonomy" id="3824"/>
    <lineage>
        <taxon>Eukaryota</taxon>
        <taxon>Viridiplantae</taxon>
        <taxon>Streptophyta</taxon>
        <taxon>Embryophyta</taxon>
        <taxon>Tracheophyta</taxon>
        <taxon>Spermatophyta</taxon>
        <taxon>Magnoliopsida</taxon>
        <taxon>eudicotyledons</taxon>
        <taxon>Gunneridae</taxon>
        <taxon>Pentapetalae</taxon>
        <taxon>rosids</taxon>
        <taxon>fabids</taxon>
        <taxon>Fabales</taxon>
        <taxon>Fabaceae</taxon>
        <taxon>Papilionoideae</taxon>
        <taxon>50 kb inversion clade</taxon>
        <taxon>NPAAA clade</taxon>
        <taxon>indigoferoid/millettioid clade</taxon>
        <taxon>Phaseoleae</taxon>
        <taxon>Canavalia</taxon>
    </lineage>
</organism>
<dbReference type="EMBL" id="JAYMYQ010000011">
    <property type="protein sequence ID" value="KAK7305848.1"/>
    <property type="molecule type" value="Genomic_DNA"/>
</dbReference>
<reference evidence="2 3" key="1">
    <citation type="submission" date="2024-01" db="EMBL/GenBank/DDBJ databases">
        <title>The genomes of 5 underutilized Papilionoideae crops provide insights into root nodulation and disease resistanc.</title>
        <authorList>
            <person name="Jiang F."/>
        </authorList>
    </citation>
    <scope>NUCLEOTIDE SEQUENCE [LARGE SCALE GENOMIC DNA]</scope>
    <source>
        <strain evidence="2">LVBAO_FW01</strain>
        <tissue evidence="2">Leaves</tissue>
    </source>
</reference>
<evidence type="ECO:0000313" key="3">
    <source>
        <dbReference type="Proteomes" id="UP001367508"/>
    </source>
</evidence>
<evidence type="ECO:0000313" key="2">
    <source>
        <dbReference type="EMBL" id="KAK7305848.1"/>
    </source>
</evidence>
<accession>A0AAN9JX05</accession>
<feature type="transmembrane region" description="Helical" evidence="1">
    <location>
        <begin position="20"/>
        <end position="41"/>
    </location>
</feature>
<keyword evidence="3" id="KW-1185">Reference proteome</keyword>
<keyword evidence="1" id="KW-1133">Transmembrane helix</keyword>
<dbReference type="AlphaFoldDB" id="A0AAN9JX05"/>
<gene>
    <name evidence="2" type="ORF">VNO77_43760</name>
</gene>
<proteinExistence type="predicted"/>
<name>A0AAN9JX05_CANGL</name>
<dbReference type="Proteomes" id="UP001367508">
    <property type="component" value="Unassembled WGS sequence"/>
</dbReference>
<evidence type="ECO:0000256" key="1">
    <source>
        <dbReference type="SAM" id="Phobius"/>
    </source>
</evidence>
<comment type="caution">
    <text evidence="2">The sequence shown here is derived from an EMBL/GenBank/DDBJ whole genome shotgun (WGS) entry which is preliminary data.</text>
</comment>
<protein>
    <submittedName>
        <fullName evidence="2">Uncharacterized protein</fullName>
    </submittedName>
</protein>